<dbReference type="EMBL" id="BKCJ011849923">
    <property type="protein sequence ID" value="GFD58204.1"/>
    <property type="molecule type" value="Genomic_DNA"/>
</dbReference>
<gene>
    <name evidence="2" type="ORF">Tci_930173</name>
</gene>
<evidence type="ECO:0000313" key="2">
    <source>
        <dbReference type="EMBL" id="GFD58204.1"/>
    </source>
</evidence>
<evidence type="ECO:0000256" key="1">
    <source>
        <dbReference type="SAM" id="MobiDB-lite"/>
    </source>
</evidence>
<reference evidence="2" key="1">
    <citation type="journal article" date="2019" name="Sci. Rep.">
        <title>Draft genome of Tanacetum cinerariifolium, the natural source of mosquito coil.</title>
        <authorList>
            <person name="Yamashiro T."/>
            <person name="Shiraishi A."/>
            <person name="Satake H."/>
            <person name="Nakayama K."/>
        </authorList>
    </citation>
    <scope>NUCLEOTIDE SEQUENCE</scope>
</reference>
<protein>
    <submittedName>
        <fullName evidence="2">Uncharacterized protein</fullName>
    </submittedName>
</protein>
<accession>A0A699XP30</accession>
<feature type="compositionally biased region" description="Basic residues" evidence="1">
    <location>
        <begin position="27"/>
        <end position="44"/>
    </location>
</feature>
<dbReference type="AlphaFoldDB" id="A0A699XP30"/>
<feature type="region of interest" description="Disordered" evidence="1">
    <location>
        <begin position="1"/>
        <end position="86"/>
    </location>
</feature>
<comment type="caution">
    <text evidence="2">The sequence shown here is derived from an EMBL/GenBank/DDBJ whole genome shotgun (WGS) entry which is preliminary data.</text>
</comment>
<name>A0A699XP30_TANCI</name>
<feature type="non-terminal residue" evidence="2">
    <location>
        <position position="86"/>
    </location>
</feature>
<sequence length="86" mass="9577">RQPPESVSVHPRPGGAGAAGVHCVPANRRKRNARLQRPHRRLRKREPGLSGDANQYRARAHEGRGKGLRDGPLREKRNPDNGGDHR</sequence>
<organism evidence="2">
    <name type="scientific">Tanacetum cinerariifolium</name>
    <name type="common">Dalmatian daisy</name>
    <name type="synonym">Chrysanthemum cinerariifolium</name>
    <dbReference type="NCBI Taxonomy" id="118510"/>
    <lineage>
        <taxon>Eukaryota</taxon>
        <taxon>Viridiplantae</taxon>
        <taxon>Streptophyta</taxon>
        <taxon>Embryophyta</taxon>
        <taxon>Tracheophyta</taxon>
        <taxon>Spermatophyta</taxon>
        <taxon>Magnoliopsida</taxon>
        <taxon>eudicotyledons</taxon>
        <taxon>Gunneridae</taxon>
        <taxon>Pentapetalae</taxon>
        <taxon>asterids</taxon>
        <taxon>campanulids</taxon>
        <taxon>Asterales</taxon>
        <taxon>Asteraceae</taxon>
        <taxon>Asteroideae</taxon>
        <taxon>Anthemideae</taxon>
        <taxon>Anthemidinae</taxon>
        <taxon>Tanacetum</taxon>
    </lineage>
</organism>
<feature type="compositionally biased region" description="Basic and acidic residues" evidence="1">
    <location>
        <begin position="59"/>
        <end position="86"/>
    </location>
</feature>
<proteinExistence type="predicted"/>
<feature type="non-terminal residue" evidence="2">
    <location>
        <position position="1"/>
    </location>
</feature>